<dbReference type="KEGG" id="fvn:FVRRES_03964"/>
<protein>
    <submittedName>
        <fullName evidence="2">Uncharacterized protein</fullName>
    </submittedName>
</protein>
<dbReference type="Proteomes" id="UP000245910">
    <property type="component" value="Chromosome I"/>
</dbReference>
<evidence type="ECO:0000256" key="1">
    <source>
        <dbReference type="SAM" id="MobiDB-lite"/>
    </source>
</evidence>
<keyword evidence="3" id="KW-1185">Reference proteome</keyword>
<evidence type="ECO:0000313" key="3">
    <source>
        <dbReference type="Proteomes" id="UP000245910"/>
    </source>
</evidence>
<dbReference type="GeneID" id="37255603"/>
<dbReference type="OrthoDB" id="5072071at2759"/>
<evidence type="ECO:0000313" key="2">
    <source>
        <dbReference type="EMBL" id="CEI67452.1"/>
    </source>
</evidence>
<accession>A0A2L2T957</accession>
<dbReference type="EMBL" id="LN649229">
    <property type="protein sequence ID" value="CEI67452.1"/>
    <property type="molecule type" value="Genomic_DNA"/>
</dbReference>
<name>A0A2L2T957_9HYPO</name>
<feature type="region of interest" description="Disordered" evidence="1">
    <location>
        <begin position="165"/>
        <end position="199"/>
    </location>
</feature>
<proteinExistence type="predicted"/>
<dbReference type="AlphaFoldDB" id="A0A2L2T957"/>
<sequence length="298" mass="31783">MCVELITLAMCSSASTDREPVYCGRFHLVTGERIVCDEASCKCIYSFGTCGKIETESPAGFSVSDIMNLPCIPCATRMGDRLKNQEILEPFLIKGSHLHGEYLEQKLKVLQAAGHEDSTCPSHGEGSATKGKATVEEPAKKHIVARINTKLAVSSAPAEASVDEVGLHSEGSESARTHAAKHYGEDSASAADPWTGAPIVTEPYNAEHAMTKSTITETPFEKDDDESAVVANDNGGETSIKAGSDAGNGNEKGLEDDTTPITRRAVNFQYSAEAADKLRDTTEKFASLKSGFLMGKAF</sequence>
<feature type="region of interest" description="Disordered" evidence="1">
    <location>
        <begin position="217"/>
        <end position="260"/>
    </location>
</feature>
<reference evidence="3" key="1">
    <citation type="submission" date="2014-10" db="EMBL/GenBank/DDBJ databases">
        <authorList>
            <person name="King R."/>
        </authorList>
    </citation>
    <scope>NUCLEOTIDE SEQUENCE [LARGE SCALE GENOMIC DNA]</scope>
    <source>
        <strain evidence="3">A3/5</strain>
    </source>
</reference>
<organism evidence="2 3">
    <name type="scientific">Fusarium venenatum</name>
    <dbReference type="NCBI Taxonomy" id="56646"/>
    <lineage>
        <taxon>Eukaryota</taxon>
        <taxon>Fungi</taxon>
        <taxon>Dikarya</taxon>
        <taxon>Ascomycota</taxon>
        <taxon>Pezizomycotina</taxon>
        <taxon>Sordariomycetes</taxon>
        <taxon>Hypocreomycetidae</taxon>
        <taxon>Hypocreales</taxon>
        <taxon>Nectriaceae</taxon>
        <taxon>Fusarium</taxon>
    </lineage>
</organism>
<feature type="compositionally biased region" description="Basic and acidic residues" evidence="1">
    <location>
        <begin position="165"/>
        <end position="176"/>
    </location>
</feature>
<dbReference type="RefSeq" id="XP_025591167.1">
    <property type="nucleotide sequence ID" value="XM_025732219.2"/>
</dbReference>